<dbReference type="AlphaFoldDB" id="A0A9P6R0Y3"/>
<sequence>MELIEPIRSDHKLVATTFDLHTLIDPSRNQTEKAHRNKRKKILYDEATDEEWSDFRHQIESKLPEFGRLDTMGLGGLQESLDQQEYTATQELLETLPLDQVWETLQEFIMSAAIANLPCVKSGGAQKPKGEAGLQAKTSDLGKIIHAIRTRFL</sequence>
<evidence type="ECO:0000313" key="2">
    <source>
        <dbReference type="Proteomes" id="UP000738325"/>
    </source>
</evidence>
<evidence type="ECO:0000313" key="1">
    <source>
        <dbReference type="EMBL" id="KAG0308039.1"/>
    </source>
</evidence>
<dbReference type="Proteomes" id="UP000738325">
    <property type="component" value="Unassembled WGS sequence"/>
</dbReference>
<keyword evidence="2" id="KW-1185">Reference proteome</keyword>
<name>A0A9P6R0Y3_9FUNG</name>
<feature type="non-terminal residue" evidence="1">
    <location>
        <position position="153"/>
    </location>
</feature>
<proteinExistence type="predicted"/>
<comment type="caution">
    <text evidence="1">The sequence shown here is derived from an EMBL/GenBank/DDBJ whole genome shotgun (WGS) entry which is preliminary data.</text>
</comment>
<protein>
    <submittedName>
        <fullName evidence="1">Uncharacterized protein</fullName>
    </submittedName>
</protein>
<organism evidence="1 2">
    <name type="scientific">Dissophora globulifera</name>
    <dbReference type="NCBI Taxonomy" id="979702"/>
    <lineage>
        <taxon>Eukaryota</taxon>
        <taxon>Fungi</taxon>
        <taxon>Fungi incertae sedis</taxon>
        <taxon>Mucoromycota</taxon>
        <taxon>Mortierellomycotina</taxon>
        <taxon>Mortierellomycetes</taxon>
        <taxon>Mortierellales</taxon>
        <taxon>Mortierellaceae</taxon>
        <taxon>Dissophora</taxon>
    </lineage>
</organism>
<accession>A0A9P6R0Y3</accession>
<reference evidence="1" key="1">
    <citation type="journal article" date="2020" name="Fungal Divers.">
        <title>Resolving the Mortierellaceae phylogeny through synthesis of multi-gene phylogenetics and phylogenomics.</title>
        <authorList>
            <person name="Vandepol N."/>
            <person name="Liber J."/>
            <person name="Desiro A."/>
            <person name="Na H."/>
            <person name="Kennedy M."/>
            <person name="Barry K."/>
            <person name="Grigoriev I.V."/>
            <person name="Miller A.N."/>
            <person name="O'Donnell K."/>
            <person name="Stajich J.E."/>
            <person name="Bonito G."/>
        </authorList>
    </citation>
    <scope>NUCLEOTIDE SEQUENCE</scope>
    <source>
        <strain evidence="1">REB-010B</strain>
    </source>
</reference>
<gene>
    <name evidence="1" type="ORF">BGZ99_001295</name>
</gene>
<dbReference type="OrthoDB" id="2439136at2759"/>
<dbReference type="EMBL" id="JAAAIP010001313">
    <property type="protein sequence ID" value="KAG0308039.1"/>
    <property type="molecule type" value="Genomic_DNA"/>
</dbReference>